<dbReference type="InterPro" id="IPR026234">
    <property type="entry name" value="MRGPCRFAMILY"/>
</dbReference>
<reference evidence="12" key="2">
    <citation type="submission" date="2025-09" db="UniProtKB">
        <authorList>
            <consortium name="Ensembl"/>
        </authorList>
    </citation>
    <scope>IDENTIFICATION</scope>
</reference>
<dbReference type="GeneTree" id="ENSGT01030000234639"/>
<feature type="transmembrane region" description="Helical" evidence="10">
    <location>
        <begin position="223"/>
        <end position="240"/>
    </location>
</feature>
<evidence type="ECO:0000256" key="7">
    <source>
        <dbReference type="ARBA" id="ARBA00023170"/>
    </source>
</evidence>
<dbReference type="OMA" id="DGNHCQA"/>
<name>A0A670XRE1_PSETE</name>
<feature type="domain" description="G-protein coupled receptors family 1 profile" evidence="11">
    <location>
        <begin position="55"/>
        <end position="279"/>
    </location>
</feature>
<keyword evidence="13" id="KW-1185">Reference proteome</keyword>
<organism evidence="12 13">
    <name type="scientific">Pseudonaja textilis</name>
    <name type="common">Eastern brown snake</name>
    <dbReference type="NCBI Taxonomy" id="8673"/>
    <lineage>
        <taxon>Eukaryota</taxon>
        <taxon>Metazoa</taxon>
        <taxon>Chordata</taxon>
        <taxon>Craniata</taxon>
        <taxon>Vertebrata</taxon>
        <taxon>Euteleostomi</taxon>
        <taxon>Lepidosauria</taxon>
        <taxon>Squamata</taxon>
        <taxon>Bifurcata</taxon>
        <taxon>Unidentata</taxon>
        <taxon>Episquamata</taxon>
        <taxon>Toxicofera</taxon>
        <taxon>Serpentes</taxon>
        <taxon>Colubroidea</taxon>
        <taxon>Elapidae</taxon>
        <taxon>Hydrophiinae</taxon>
        <taxon>Pseudonaja</taxon>
    </lineage>
</organism>
<sequence>EDPNTGHSIHALITEIVPTAHAAKINETQDSLPEEKALTILLYITLPFSVFGLFSNGAVFWFLCCRIKNTKYTVYVLNLAIADFSVLFCHVTNLFISLIVCECVIFDVYFYIAFDILSFWGFNISFFLLTAISVERYVGTFFPLCYRFKRPKHLSTILCTVLWGLSCVMAGMDYICWQKYILGDICPENSVIVTVLMLFLPVMIFCSFSLFIKILKIKSPARFYRTILFTVILFLIFAMPHKILSLIEYMQPTLPINETIIRSFSLLNVINSSLNPFVYFFVGRQKRCRSKEPLALLDDGTTQELPSSIFGCNGFLQPFASKNEVQESCTQPS</sequence>
<dbReference type="PROSITE" id="PS50262">
    <property type="entry name" value="G_PROTEIN_RECEP_F1_2"/>
    <property type="match status" value="1"/>
</dbReference>
<reference evidence="12" key="1">
    <citation type="submission" date="2025-08" db="UniProtKB">
        <authorList>
            <consortium name="Ensembl"/>
        </authorList>
    </citation>
    <scope>IDENTIFICATION</scope>
</reference>
<keyword evidence="3 10" id="KW-0812">Transmembrane</keyword>
<dbReference type="GO" id="GO:0004930">
    <property type="term" value="F:G protein-coupled receptor activity"/>
    <property type="evidence" value="ECO:0007669"/>
    <property type="project" value="UniProtKB-KW"/>
</dbReference>
<feature type="transmembrane region" description="Helical" evidence="10">
    <location>
        <begin position="40"/>
        <end position="63"/>
    </location>
</feature>
<evidence type="ECO:0000256" key="5">
    <source>
        <dbReference type="ARBA" id="ARBA00023040"/>
    </source>
</evidence>
<keyword evidence="2" id="KW-1003">Cell membrane</keyword>
<dbReference type="FunFam" id="1.20.1070.10:FF:000193">
    <property type="entry name" value="Mas-related G-protein coupled receptor member E"/>
    <property type="match status" value="1"/>
</dbReference>
<evidence type="ECO:0000256" key="8">
    <source>
        <dbReference type="ARBA" id="ARBA00023224"/>
    </source>
</evidence>
<evidence type="ECO:0000313" key="12">
    <source>
        <dbReference type="Ensembl" id="ENSPTXP00000001921.1"/>
    </source>
</evidence>
<evidence type="ECO:0000256" key="3">
    <source>
        <dbReference type="ARBA" id="ARBA00022692"/>
    </source>
</evidence>
<dbReference type="InterPro" id="IPR017452">
    <property type="entry name" value="GPCR_Rhodpsn_7TM"/>
</dbReference>
<dbReference type="PRINTS" id="PR00237">
    <property type="entry name" value="GPCRRHODOPSN"/>
</dbReference>
<evidence type="ECO:0000256" key="4">
    <source>
        <dbReference type="ARBA" id="ARBA00022989"/>
    </source>
</evidence>
<dbReference type="Proteomes" id="UP000472273">
    <property type="component" value="Unplaced"/>
</dbReference>
<evidence type="ECO:0000256" key="6">
    <source>
        <dbReference type="ARBA" id="ARBA00023136"/>
    </source>
</evidence>
<comment type="subcellular location">
    <subcellularLocation>
        <location evidence="1">Cell membrane</location>
        <topology evidence="1">Multi-pass membrane protein</topology>
    </subcellularLocation>
</comment>
<protein>
    <recommendedName>
        <fullName evidence="11">G-protein coupled receptors family 1 profile domain-containing protein</fullName>
    </recommendedName>
</protein>
<dbReference type="Gene3D" id="1.20.1070.10">
    <property type="entry name" value="Rhodopsin 7-helix transmembrane proteins"/>
    <property type="match status" value="1"/>
</dbReference>
<dbReference type="Pfam" id="PF00001">
    <property type="entry name" value="7tm_1"/>
    <property type="match status" value="1"/>
</dbReference>
<dbReference type="SUPFAM" id="SSF81321">
    <property type="entry name" value="Family A G protein-coupled receptor-like"/>
    <property type="match status" value="1"/>
</dbReference>
<evidence type="ECO:0000256" key="2">
    <source>
        <dbReference type="ARBA" id="ARBA00022475"/>
    </source>
</evidence>
<keyword evidence="6 10" id="KW-0472">Membrane</keyword>
<dbReference type="PANTHER" id="PTHR11334:SF29">
    <property type="entry name" value="MAS-RELATED G-PROTEIN COUPLED RECEPTOR MEMBER X2"/>
    <property type="match status" value="1"/>
</dbReference>
<dbReference type="Ensembl" id="ENSPTXT00000001976.1">
    <property type="protein sequence ID" value="ENSPTXP00000001921.1"/>
    <property type="gene ID" value="ENSPTXG00000001528.1"/>
</dbReference>
<accession>A0A670XRE1</accession>
<feature type="transmembrane region" description="Helical" evidence="10">
    <location>
        <begin position="153"/>
        <end position="171"/>
    </location>
</feature>
<dbReference type="PRINTS" id="PR02108">
    <property type="entry name" value="MRGPCRFAMILY"/>
</dbReference>
<feature type="transmembrane region" description="Helical" evidence="10">
    <location>
        <begin position="191"/>
        <end position="211"/>
    </location>
</feature>
<dbReference type="PANTHER" id="PTHR11334">
    <property type="entry name" value="MAS-RELATED G-PROTEIN COUPLED RECEPTOR"/>
    <property type="match status" value="1"/>
</dbReference>
<evidence type="ECO:0000259" key="11">
    <source>
        <dbReference type="PROSITE" id="PS50262"/>
    </source>
</evidence>
<evidence type="ECO:0000256" key="9">
    <source>
        <dbReference type="ARBA" id="ARBA00061394"/>
    </source>
</evidence>
<evidence type="ECO:0000313" key="13">
    <source>
        <dbReference type="Proteomes" id="UP000472273"/>
    </source>
</evidence>
<comment type="similarity">
    <text evidence="9">Belongs to the G-protein coupled receptor 1 family. Mas subfamily.</text>
</comment>
<keyword evidence="5" id="KW-0297">G-protein coupled receptor</keyword>
<feature type="transmembrane region" description="Helical" evidence="10">
    <location>
        <begin position="260"/>
        <end position="282"/>
    </location>
</feature>
<feature type="transmembrane region" description="Helical" evidence="10">
    <location>
        <begin position="108"/>
        <end position="132"/>
    </location>
</feature>
<evidence type="ECO:0000256" key="1">
    <source>
        <dbReference type="ARBA" id="ARBA00004651"/>
    </source>
</evidence>
<keyword evidence="7" id="KW-0675">Receptor</keyword>
<dbReference type="InterPro" id="IPR000276">
    <property type="entry name" value="GPCR_Rhodpsn"/>
</dbReference>
<keyword evidence="8" id="KW-0807">Transducer</keyword>
<dbReference type="GO" id="GO:0005886">
    <property type="term" value="C:plasma membrane"/>
    <property type="evidence" value="ECO:0007669"/>
    <property type="project" value="UniProtKB-SubCell"/>
</dbReference>
<dbReference type="AlphaFoldDB" id="A0A670XRE1"/>
<evidence type="ECO:0000256" key="10">
    <source>
        <dbReference type="SAM" id="Phobius"/>
    </source>
</evidence>
<proteinExistence type="inferred from homology"/>
<keyword evidence="4 10" id="KW-1133">Transmembrane helix</keyword>
<feature type="transmembrane region" description="Helical" evidence="10">
    <location>
        <begin position="75"/>
        <end position="96"/>
    </location>
</feature>